<dbReference type="EMBL" id="KV863600">
    <property type="protein sequence ID" value="ONK55292.1"/>
    <property type="molecule type" value="Genomic_DNA"/>
</dbReference>
<dbReference type="Gramene" id="ONK55292">
    <property type="protein sequence ID" value="ONK55292"/>
    <property type="gene ID" value="A4U43_UnF5420"/>
</dbReference>
<reference evidence="3" key="1">
    <citation type="journal article" date="2017" name="Nat. Commun.">
        <title>The asparagus genome sheds light on the origin and evolution of a young Y chromosome.</title>
        <authorList>
            <person name="Harkess A."/>
            <person name="Zhou J."/>
            <person name="Xu C."/>
            <person name="Bowers J.E."/>
            <person name="Van der Hulst R."/>
            <person name="Ayyampalayam S."/>
            <person name="Mercati F."/>
            <person name="Riccardi P."/>
            <person name="McKain M.R."/>
            <person name="Kakrana A."/>
            <person name="Tang H."/>
            <person name="Ray J."/>
            <person name="Groenendijk J."/>
            <person name="Arikit S."/>
            <person name="Mathioni S.M."/>
            <person name="Nakano M."/>
            <person name="Shan H."/>
            <person name="Telgmann-Rauber A."/>
            <person name="Kanno A."/>
            <person name="Yue Z."/>
            <person name="Chen H."/>
            <person name="Li W."/>
            <person name="Chen Y."/>
            <person name="Xu X."/>
            <person name="Zhang Y."/>
            <person name="Luo S."/>
            <person name="Chen H."/>
            <person name="Gao J."/>
            <person name="Mao Z."/>
            <person name="Pires J.C."/>
            <person name="Luo M."/>
            <person name="Kudrna D."/>
            <person name="Wing R.A."/>
            <person name="Meyers B.C."/>
            <person name="Yi K."/>
            <person name="Kong H."/>
            <person name="Lavrijsen P."/>
            <person name="Sunseri F."/>
            <person name="Falavigna A."/>
            <person name="Ye Y."/>
            <person name="Leebens-Mack J.H."/>
            <person name="Chen G."/>
        </authorList>
    </citation>
    <scope>NUCLEOTIDE SEQUENCE [LARGE SCALE GENOMIC DNA]</scope>
    <source>
        <strain evidence="3">cv. DH0086</strain>
    </source>
</reference>
<dbReference type="Proteomes" id="UP000243459">
    <property type="component" value="Unassembled WGS sequence"/>
</dbReference>
<evidence type="ECO:0000256" key="1">
    <source>
        <dbReference type="SAM" id="MobiDB-lite"/>
    </source>
</evidence>
<protein>
    <submittedName>
        <fullName evidence="2">Uncharacterized protein</fullName>
    </submittedName>
</protein>
<organism evidence="2 3">
    <name type="scientific">Asparagus officinalis</name>
    <name type="common">Garden asparagus</name>
    <dbReference type="NCBI Taxonomy" id="4686"/>
    <lineage>
        <taxon>Eukaryota</taxon>
        <taxon>Viridiplantae</taxon>
        <taxon>Streptophyta</taxon>
        <taxon>Embryophyta</taxon>
        <taxon>Tracheophyta</taxon>
        <taxon>Spermatophyta</taxon>
        <taxon>Magnoliopsida</taxon>
        <taxon>Liliopsida</taxon>
        <taxon>Asparagales</taxon>
        <taxon>Asparagaceae</taxon>
        <taxon>Asparagoideae</taxon>
        <taxon>Asparagus</taxon>
    </lineage>
</organism>
<proteinExistence type="predicted"/>
<evidence type="ECO:0000313" key="3">
    <source>
        <dbReference type="Proteomes" id="UP000243459"/>
    </source>
</evidence>
<sequence>MKMSVRRWSRSDNVESCPYFDLEDLWESFREWSAYGAGVPLVLNGEAAVIQYYVPYLSGIQLYVHSSRHSLRSRQSGNESDDEAYQDTSSEASSNSDSHVDQAARPIFEYLARDLPYGREPLSDKISALASKFPGLRTYKSCDLLPSSWMCVAWYPIYRIPTGHTLKDLDACFLTFHLLSTPSNNLSNGHSLCNSVPSSVRSQMPQKLPVPVFGLASYKLQGSIWTCNGHHEQEQANSLLQAAADWLQLLNVDHPDFQFFLSRYNTSWSYYTAEPSIISLHLSDFLKEENR</sequence>
<dbReference type="OMA" id="SENHAID"/>
<accession>A0A1R3L6Q6</accession>
<name>A0A1R3L6Q6_ASPOF</name>
<dbReference type="InterPro" id="IPR008507">
    <property type="entry name" value="DUF789"/>
</dbReference>
<dbReference type="PANTHER" id="PTHR31343:SF8">
    <property type="entry name" value="OS07G0246600 PROTEIN"/>
    <property type="match status" value="1"/>
</dbReference>
<keyword evidence="3" id="KW-1185">Reference proteome</keyword>
<dbReference type="PANTHER" id="PTHR31343">
    <property type="entry name" value="T15D22.8"/>
    <property type="match status" value="1"/>
</dbReference>
<dbReference type="Pfam" id="PF05623">
    <property type="entry name" value="DUF789"/>
    <property type="match status" value="1"/>
</dbReference>
<evidence type="ECO:0000313" key="2">
    <source>
        <dbReference type="EMBL" id="ONK55292.1"/>
    </source>
</evidence>
<dbReference type="AlphaFoldDB" id="A0A1R3L6Q6"/>
<feature type="region of interest" description="Disordered" evidence="1">
    <location>
        <begin position="72"/>
        <end position="100"/>
    </location>
</feature>
<gene>
    <name evidence="2" type="ORF">A4U43_UnF5420</name>
</gene>